<sequence>MNIFAAAMASITVGIISTIIIVSIITHHHFRFIITTDIFTVIDTSILAFIIISIIHDITTIIIGIFRHGLSACPGTRPQTVSFFIPVPDSL</sequence>
<proteinExistence type="predicted"/>
<dbReference type="EMBL" id="CADEHS020000495">
    <property type="protein sequence ID" value="CAG9952538.1"/>
    <property type="molecule type" value="Genomic_DNA"/>
</dbReference>
<keyword evidence="2" id="KW-1185">Reference proteome</keyword>
<reference evidence="1" key="2">
    <citation type="submission" date="2021-10" db="EMBL/GenBank/DDBJ databases">
        <authorList>
            <person name="Piombo E."/>
        </authorList>
    </citation>
    <scope>NUCLEOTIDE SEQUENCE</scope>
</reference>
<organism evidence="1 2">
    <name type="scientific">Clonostachys rosea f. rosea IK726</name>
    <dbReference type="NCBI Taxonomy" id="1349383"/>
    <lineage>
        <taxon>Eukaryota</taxon>
        <taxon>Fungi</taxon>
        <taxon>Dikarya</taxon>
        <taxon>Ascomycota</taxon>
        <taxon>Pezizomycotina</taxon>
        <taxon>Sordariomycetes</taxon>
        <taxon>Hypocreomycetidae</taxon>
        <taxon>Hypocreales</taxon>
        <taxon>Bionectriaceae</taxon>
        <taxon>Clonostachys</taxon>
    </lineage>
</organism>
<name>A0ACA9UHF1_BIOOC</name>
<gene>
    <name evidence="1" type="ORF">CRV2_00017023</name>
</gene>
<evidence type="ECO:0000313" key="2">
    <source>
        <dbReference type="Proteomes" id="UP000836387"/>
    </source>
</evidence>
<comment type="caution">
    <text evidence="1">The sequence shown here is derived from an EMBL/GenBank/DDBJ whole genome shotgun (WGS) entry which is preliminary data.</text>
</comment>
<dbReference type="Proteomes" id="UP000836387">
    <property type="component" value="Unassembled WGS sequence"/>
</dbReference>
<protein>
    <submittedName>
        <fullName evidence="1">Uncharacterized protein</fullName>
    </submittedName>
</protein>
<evidence type="ECO:0000313" key="1">
    <source>
        <dbReference type="EMBL" id="CAG9952538.1"/>
    </source>
</evidence>
<reference evidence="1" key="1">
    <citation type="submission" date="2020-04" db="EMBL/GenBank/DDBJ databases">
        <authorList>
            <person name="Broberg M."/>
        </authorList>
    </citation>
    <scope>NUCLEOTIDE SEQUENCE</scope>
</reference>
<accession>A0ACA9UHF1</accession>